<dbReference type="EMBL" id="CM031833">
    <property type="protein sequence ID" value="KAG6696302.1"/>
    <property type="molecule type" value="Genomic_DNA"/>
</dbReference>
<keyword evidence="4" id="KW-1185">Reference proteome</keyword>
<gene>
    <name evidence="2" type="ORF">CIPAW_09G141700</name>
    <name evidence="3" type="ORF">I3842_09G141200</name>
</gene>
<dbReference type="EMBL" id="CM031817">
    <property type="protein sequence ID" value="KAG6642453.1"/>
    <property type="molecule type" value="Genomic_DNA"/>
</dbReference>
<dbReference type="PANTHER" id="PTHR37189:SF4">
    <property type="entry name" value="TRANSMEMBRANE PROTEIN"/>
    <property type="match status" value="1"/>
</dbReference>
<keyword evidence="1" id="KW-1133">Transmembrane helix</keyword>
<evidence type="ECO:0000313" key="3">
    <source>
        <dbReference type="EMBL" id="KAG6696302.1"/>
    </source>
</evidence>
<name>A0A8T1PL48_CARIL</name>
<protein>
    <submittedName>
        <fullName evidence="2">Uncharacterized protein</fullName>
    </submittedName>
</protein>
<feature type="transmembrane region" description="Helical" evidence="1">
    <location>
        <begin position="7"/>
        <end position="24"/>
    </location>
</feature>
<keyword evidence="1" id="KW-0812">Transmembrane</keyword>
<dbReference type="Proteomes" id="UP000811246">
    <property type="component" value="Chromosome 9"/>
</dbReference>
<feature type="transmembrane region" description="Helical" evidence="1">
    <location>
        <begin position="101"/>
        <end position="126"/>
    </location>
</feature>
<comment type="caution">
    <text evidence="2">The sequence shown here is derived from an EMBL/GenBank/DDBJ whole genome shotgun (WGS) entry which is preliminary data.</text>
</comment>
<keyword evidence="1" id="KW-0472">Membrane</keyword>
<dbReference type="AlphaFoldDB" id="A0A8T1PL48"/>
<reference evidence="3" key="2">
    <citation type="submission" date="2021-01" db="EMBL/GenBank/DDBJ databases">
        <authorList>
            <person name="Lovell J.T."/>
            <person name="Bentley N."/>
            <person name="Bhattarai G."/>
            <person name="Jenkins J.W."/>
            <person name="Sreedasyam A."/>
            <person name="Alarcon Y."/>
            <person name="Bock C."/>
            <person name="Boston L."/>
            <person name="Carlson J."/>
            <person name="Cervantes K."/>
            <person name="Clermont K."/>
            <person name="Krom N."/>
            <person name="Kubenka K."/>
            <person name="Mamidi S."/>
            <person name="Mattison C."/>
            <person name="Monteros M."/>
            <person name="Pisani C."/>
            <person name="Plott C."/>
            <person name="Rajasekar S."/>
            <person name="Rhein H.S."/>
            <person name="Rohla C."/>
            <person name="Song M."/>
            <person name="Hilaire R.S."/>
            <person name="Shu S."/>
            <person name="Wells L."/>
            <person name="Wang X."/>
            <person name="Webber J."/>
            <person name="Heerema R.J."/>
            <person name="Klein P."/>
            <person name="Conner P."/>
            <person name="Grauke L."/>
            <person name="Grimwood J."/>
            <person name="Schmutz J."/>
            <person name="Randall J.J."/>
        </authorList>
    </citation>
    <scope>NUCLEOTIDE SEQUENCE</scope>
    <source>
        <tissue evidence="3">Leaf</tissue>
    </source>
</reference>
<evidence type="ECO:0000313" key="4">
    <source>
        <dbReference type="Proteomes" id="UP000811609"/>
    </source>
</evidence>
<sequence>MVSFRGIATVIAIYATLISISLTGESESHELRPSYHGLDYQSSAEGKKSAQEMRSFFGGSSPTSTSSNVAMPNAMDSNSTDNGTSWWTGRGSHGAAHVRRVLLVASVACGVTGVALFVATVLLYIFKFRRQRSPPVPQPSSAALSCNDAALSCNDDENKLQIVVRA</sequence>
<proteinExistence type="predicted"/>
<organism evidence="2 4">
    <name type="scientific">Carya illinoinensis</name>
    <name type="common">Pecan</name>
    <dbReference type="NCBI Taxonomy" id="32201"/>
    <lineage>
        <taxon>Eukaryota</taxon>
        <taxon>Viridiplantae</taxon>
        <taxon>Streptophyta</taxon>
        <taxon>Embryophyta</taxon>
        <taxon>Tracheophyta</taxon>
        <taxon>Spermatophyta</taxon>
        <taxon>Magnoliopsida</taxon>
        <taxon>eudicotyledons</taxon>
        <taxon>Gunneridae</taxon>
        <taxon>Pentapetalae</taxon>
        <taxon>rosids</taxon>
        <taxon>fabids</taxon>
        <taxon>Fagales</taxon>
        <taxon>Juglandaceae</taxon>
        <taxon>Carya</taxon>
    </lineage>
</organism>
<reference evidence="2" key="1">
    <citation type="submission" date="2020-12" db="EMBL/GenBank/DDBJ databases">
        <title>WGS assembly of Carya illinoinensis cv. Pawnee.</title>
        <authorList>
            <person name="Platts A."/>
            <person name="Shu S."/>
            <person name="Wright S."/>
            <person name="Barry K."/>
            <person name="Edger P."/>
            <person name="Pires J.C."/>
            <person name="Schmutz J."/>
        </authorList>
    </citation>
    <scope>NUCLEOTIDE SEQUENCE</scope>
    <source>
        <tissue evidence="2">Leaf</tissue>
    </source>
</reference>
<dbReference type="PANTHER" id="PTHR37189">
    <property type="entry name" value="CONCANAVALIN A-LIKE LECTIN/GLUCANASE DOMAIN-CONTAINING PROTEIN-RELATED"/>
    <property type="match status" value="1"/>
</dbReference>
<dbReference type="Proteomes" id="UP000811609">
    <property type="component" value="Chromosome 9"/>
</dbReference>
<evidence type="ECO:0000313" key="2">
    <source>
        <dbReference type="EMBL" id="KAG6642453.1"/>
    </source>
</evidence>
<evidence type="ECO:0000256" key="1">
    <source>
        <dbReference type="SAM" id="Phobius"/>
    </source>
</evidence>
<accession>A0A8T1PL48</accession>